<organism evidence="1 2">
    <name type="scientific">Dermatophagoides farinae</name>
    <name type="common">American house dust mite</name>
    <dbReference type="NCBI Taxonomy" id="6954"/>
    <lineage>
        <taxon>Eukaryota</taxon>
        <taxon>Metazoa</taxon>
        <taxon>Ecdysozoa</taxon>
        <taxon>Arthropoda</taxon>
        <taxon>Chelicerata</taxon>
        <taxon>Arachnida</taxon>
        <taxon>Acari</taxon>
        <taxon>Acariformes</taxon>
        <taxon>Sarcoptiformes</taxon>
        <taxon>Astigmata</taxon>
        <taxon>Psoroptidia</taxon>
        <taxon>Analgoidea</taxon>
        <taxon>Pyroglyphidae</taxon>
        <taxon>Dermatophagoidinae</taxon>
        <taxon>Dermatophagoides</taxon>
    </lineage>
</organism>
<evidence type="ECO:0000313" key="1">
    <source>
        <dbReference type="EMBL" id="KAH9518329.1"/>
    </source>
</evidence>
<dbReference type="EMBL" id="ASGP02000003">
    <property type="protein sequence ID" value="KAH9518329.1"/>
    <property type="molecule type" value="Genomic_DNA"/>
</dbReference>
<sequence>MAIIMNEDDDRAMMNLNRQWPKTNNKPGAVDADDGW</sequence>
<gene>
    <name evidence="1" type="ORF">DERF_008921</name>
</gene>
<keyword evidence="2" id="KW-1185">Reference proteome</keyword>
<proteinExistence type="predicted"/>
<dbReference type="AlphaFoldDB" id="A0A922I2M6"/>
<reference evidence="1" key="1">
    <citation type="submission" date="2013-05" db="EMBL/GenBank/DDBJ databases">
        <authorList>
            <person name="Yim A.K.Y."/>
            <person name="Chan T.F."/>
            <person name="Ji K.M."/>
            <person name="Liu X.Y."/>
            <person name="Zhou J.W."/>
            <person name="Li R.Q."/>
            <person name="Yang K.Y."/>
            <person name="Li J."/>
            <person name="Li M."/>
            <person name="Law P.T.W."/>
            <person name="Wu Y.L."/>
            <person name="Cai Z.L."/>
            <person name="Qin H."/>
            <person name="Bao Y."/>
            <person name="Leung R.K.K."/>
            <person name="Ng P.K.S."/>
            <person name="Zou J."/>
            <person name="Zhong X.J."/>
            <person name="Ran P.X."/>
            <person name="Zhong N.S."/>
            <person name="Liu Z.G."/>
            <person name="Tsui S.K.W."/>
        </authorList>
    </citation>
    <scope>NUCLEOTIDE SEQUENCE</scope>
    <source>
        <strain evidence="1">Derf</strain>
        <tissue evidence="1">Whole organism</tissue>
    </source>
</reference>
<dbReference type="Proteomes" id="UP000790347">
    <property type="component" value="Unassembled WGS sequence"/>
</dbReference>
<evidence type="ECO:0000313" key="2">
    <source>
        <dbReference type="Proteomes" id="UP000790347"/>
    </source>
</evidence>
<comment type="caution">
    <text evidence="1">The sequence shown here is derived from an EMBL/GenBank/DDBJ whole genome shotgun (WGS) entry which is preliminary data.</text>
</comment>
<accession>A0A922I2M6</accession>
<reference evidence="1" key="2">
    <citation type="journal article" date="2022" name="Res Sq">
        <title>Comparative Genomics Reveals Insights into the Divergent Evolution of Astigmatic Mites and Household Pest Adaptations.</title>
        <authorList>
            <person name="Xiong Q."/>
            <person name="Wan A.T.-Y."/>
            <person name="Liu X.-Y."/>
            <person name="Fung C.S.-H."/>
            <person name="Xiao X."/>
            <person name="Malainual N."/>
            <person name="Hou J."/>
            <person name="Wang L."/>
            <person name="Wang M."/>
            <person name="Yang K."/>
            <person name="Cui Y."/>
            <person name="Leung E."/>
            <person name="Nong W."/>
            <person name="Shin S.-K."/>
            <person name="Au S."/>
            <person name="Jeong K.Y."/>
            <person name="Chew F.T."/>
            <person name="Hui J."/>
            <person name="Leung T.F."/>
            <person name="Tungtrongchitr A."/>
            <person name="Zhong N."/>
            <person name="Liu Z."/>
            <person name="Tsui S."/>
        </authorList>
    </citation>
    <scope>NUCLEOTIDE SEQUENCE</scope>
    <source>
        <strain evidence="1">Derf</strain>
        <tissue evidence="1">Whole organism</tissue>
    </source>
</reference>
<protein>
    <submittedName>
        <fullName evidence="1">Uncharacterized protein</fullName>
    </submittedName>
</protein>
<name>A0A922I2M6_DERFA</name>